<sequence length="59" mass="6554">MEKDLIVEKVKRFNLPIVIASDSVATIGKQSRYAGLICLPGIASSLRFLAMTRWLNCSK</sequence>
<dbReference type="RefSeq" id="WP_191190982.1">
    <property type="nucleotide sequence ID" value="NZ_JACWMY010000012.1"/>
</dbReference>
<protein>
    <submittedName>
        <fullName evidence="1">Uncharacterized protein</fullName>
    </submittedName>
</protein>
<name>A0ABR7WVL0_9SPHI</name>
<dbReference type="EMBL" id="JACWMY010000012">
    <property type="protein sequence ID" value="MBD1366335.1"/>
    <property type="molecule type" value="Genomic_DNA"/>
</dbReference>
<dbReference type="Proteomes" id="UP000606600">
    <property type="component" value="Unassembled WGS sequence"/>
</dbReference>
<evidence type="ECO:0000313" key="2">
    <source>
        <dbReference type="Proteomes" id="UP000606600"/>
    </source>
</evidence>
<comment type="caution">
    <text evidence="1">The sequence shown here is derived from an EMBL/GenBank/DDBJ whole genome shotgun (WGS) entry which is preliminary data.</text>
</comment>
<gene>
    <name evidence="1" type="ORF">IDJ77_21155</name>
</gene>
<accession>A0ABR7WVL0</accession>
<proteinExistence type="predicted"/>
<keyword evidence="2" id="KW-1185">Reference proteome</keyword>
<reference evidence="1 2" key="1">
    <citation type="submission" date="2020-09" db="EMBL/GenBank/DDBJ databases">
        <title>Novel species of Mucilaginibacter isolated from a glacier on the Tibetan Plateau.</title>
        <authorList>
            <person name="Liu Q."/>
            <person name="Xin Y.-H."/>
        </authorList>
    </citation>
    <scope>NUCLEOTIDE SEQUENCE [LARGE SCALE GENOMIC DNA]</scope>
    <source>
        <strain evidence="1 2">ZT4R22</strain>
    </source>
</reference>
<organism evidence="1 2">
    <name type="scientific">Mucilaginibacter pankratovii</name>
    <dbReference type="NCBI Taxonomy" id="2772110"/>
    <lineage>
        <taxon>Bacteria</taxon>
        <taxon>Pseudomonadati</taxon>
        <taxon>Bacteroidota</taxon>
        <taxon>Sphingobacteriia</taxon>
        <taxon>Sphingobacteriales</taxon>
        <taxon>Sphingobacteriaceae</taxon>
        <taxon>Mucilaginibacter</taxon>
    </lineage>
</organism>
<evidence type="ECO:0000313" key="1">
    <source>
        <dbReference type="EMBL" id="MBD1366335.1"/>
    </source>
</evidence>